<reference evidence="2" key="1">
    <citation type="submission" date="2021-03" db="EMBL/GenBank/DDBJ databases">
        <title>Microbacterium sp. nov., a novel actinobacterium isolated from cow dung.</title>
        <authorList>
            <person name="Zhang L."/>
        </authorList>
    </citation>
    <scope>NUCLEOTIDE SEQUENCE</scope>
    <source>
        <strain evidence="2">NEAU-LLB</strain>
    </source>
</reference>
<accession>A0A939TQ12</accession>
<organism evidence="2 3">
    <name type="scientific">Microbacterium stercoris</name>
    <dbReference type="NCBI Taxonomy" id="2820289"/>
    <lineage>
        <taxon>Bacteria</taxon>
        <taxon>Bacillati</taxon>
        <taxon>Actinomycetota</taxon>
        <taxon>Actinomycetes</taxon>
        <taxon>Micrococcales</taxon>
        <taxon>Microbacteriaceae</taxon>
        <taxon>Microbacterium</taxon>
    </lineage>
</organism>
<dbReference type="Proteomes" id="UP000680132">
    <property type="component" value="Unassembled WGS sequence"/>
</dbReference>
<dbReference type="AlphaFoldDB" id="A0A939TQ12"/>
<feature type="transmembrane region" description="Helical" evidence="1">
    <location>
        <begin position="72"/>
        <end position="96"/>
    </location>
</feature>
<keyword evidence="1" id="KW-0812">Transmembrane</keyword>
<dbReference type="Pfam" id="PF14329">
    <property type="entry name" value="DUF4386"/>
    <property type="match status" value="1"/>
</dbReference>
<feature type="transmembrane region" description="Helical" evidence="1">
    <location>
        <begin position="108"/>
        <end position="134"/>
    </location>
</feature>
<protein>
    <submittedName>
        <fullName evidence="2">DUF4386 domain-containing protein</fullName>
    </submittedName>
</protein>
<keyword evidence="1" id="KW-0472">Membrane</keyword>
<evidence type="ECO:0000256" key="1">
    <source>
        <dbReference type="SAM" id="Phobius"/>
    </source>
</evidence>
<evidence type="ECO:0000313" key="2">
    <source>
        <dbReference type="EMBL" id="MBO3662985.1"/>
    </source>
</evidence>
<feature type="transmembrane region" description="Helical" evidence="1">
    <location>
        <begin position="12"/>
        <end position="33"/>
    </location>
</feature>
<sequence>MSDPSRRYARSAGILYLVTHVTSVTAVAAYGASALPLGVALEVVLALGCLLTGLLLLPLLRAAGQARALTFALLRTLEAAVIAAGTLPMLALMWIGASGTAVGETLEALHTAAFLVGQGLVISVNTIVLGWLLLDSGLVPRALAVLGLVGGALVLGSNTAQLFGVIPLNGPVAGVCAVPVFAFEIWFAFTLIFQGLRPRAGGNVASAATAAPAV</sequence>
<proteinExistence type="predicted"/>
<gene>
    <name evidence="2" type="ORF">J5V96_05605</name>
</gene>
<keyword evidence="3" id="KW-1185">Reference proteome</keyword>
<feature type="transmembrane region" description="Helical" evidence="1">
    <location>
        <begin position="143"/>
        <end position="166"/>
    </location>
</feature>
<feature type="transmembrane region" description="Helical" evidence="1">
    <location>
        <begin position="172"/>
        <end position="193"/>
    </location>
</feature>
<dbReference type="InterPro" id="IPR025495">
    <property type="entry name" value="DUF4386"/>
</dbReference>
<dbReference type="EMBL" id="JAGFOA010000002">
    <property type="protein sequence ID" value="MBO3662985.1"/>
    <property type="molecule type" value="Genomic_DNA"/>
</dbReference>
<dbReference type="RefSeq" id="WP_208501536.1">
    <property type="nucleotide sequence ID" value="NZ_JAGFOA010000002.1"/>
</dbReference>
<feature type="transmembrane region" description="Helical" evidence="1">
    <location>
        <begin position="39"/>
        <end position="60"/>
    </location>
</feature>
<keyword evidence="1" id="KW-1133">Transmembrane helix</keyword>
<name>A0A939TQ12_9MICO</name>
<comment type="caution">
    <text evidence="2">The sequence shown here is derived from an EMBL/GenBank/DDBJ whole genome shotgun (WGS) entry which is preliminary data.</text>
</comment>
<evidence type="ECO:0000313" key="3">
    <source>
        <dbReference type="Proteomes" id="UP000680132"/>
    </source>
</evidence>